<dbReference type="EMBL" id="HBJA01144082">
    <property type="protein sequence ID" value="CAE0838244.1"/>
    <property type="molecule type" value="Transcribed_RNA"/>
</dbReference>
<dbReference type="AlphaFoldDB" id="A0A7S4LLT7"/>
<gene>
    <name evidence="2" type="ORF">EGYM00163_LOCUS49616</name>
</gene>
<accession>A0A7S4LLT7</accession>
<evidence type="ECO:0000256" key="1">
    <source>
        <dbReference type="SAM" id="MobiDB-lite"/>
    </source>
</evidence>
<protein>
    <submittedName>
        <fullName evidence="2">Uncharacterized protein</fullName>
    </submittedName>
</protein>
<feature type="region of interest" description="Disordered" evidence="1">
    <location>
        <begin position="123"/>
        <end position="149"/>
    </location>
</feature>
<feature type="compositionally biased region" description="Low complexity" evidence="1">
    <location>
        <begin position="140"/>
        <end position="149"/>
    </location>
</feature>
<sequence>METFKEMSIRSTLRRYILKHKIRIKCPQEATTPQRKLHNATEKLPFKEEGFKLGLACSKPTLQCTHLLRKAHQKPIVVVYAGNVHEKTVTGQVNKKNHMSCDLVHITPTFAVCRWEYKKSQEQRHAKVTPKAPKSPKPPAAKAEPALPEPQNSYAPFSASFCPWLSQHTNRCGGGNWMVRHSSFAEKKRPRCRKHFCGSAC</sequence>
<evidence type="ECO:0000313" key="2">
    <source>
        <dbReference type="EMBL" id="CAE0838244.1"/>
    </source>
</evidence>
<reference evidence="2" key="1">
    <citation type="submission" date="2021-01" db="EMBL/GenBank/DDBJ databases">
        <authorList>
            <person name="Corre E."/>
            <person name="Pelletier E."/>
            <person name="Niang G."/>
            <person name="Scheremetjew M."/>
            <person name="Finn R."/>
            <person name="Kale V."/>
            <person name="Holt S."/>
            <person name="Cochrane G."/>
            <person name="Meng A."/>
            <person name="Brown T."/>
            <person name="Cohen L."/>
        </authorList>
    </citation>
    <scope>NUCLEOTIDE SEQUENCE</scope>
    <source>
        <strain evidence="2">CCMP1594</strain>
    </source>
</reference>
<name>A0A7S4LLT7_9EUGL</name>
<proteinExistence type="predicted"/>
<organism evidence="2">
    <name type="scientific">Eutreptiella gymnastica</name>
    <dbReference type="NCBI Taxonomy" id="73025"/>
    <lineage>
        <taxon>Eukaryota</taxon>
        <taxon>Discoba</taxon>
        <taxon>Euglenozoa</taxon>
        <taxon>Euglenida</taxon>
        <taxon>Spirocuta</taxon>
        <taxon>Euglenophyceae</taxon>
        <taxon>Eutreptiales</taxon>
        <taxon>Eutreptiaceae</taxon>
        <taxon>Eutreptiella</taxon>
    </lineage>
</organism>